<proteinExistence type="inferred from homology"/>
<dbReference type="EMBL" id="JAAXLS010000020">
    <property type="protein sequence ID" value="NKQ56163.1"/>
    <property type="molecule type" value="Genomic_DNA"/>
</dbReference>
<keyword evidence="2 3" id="KW-0732">Signal</keyword>
<feature type="chain" id="PRO_5047544202" evidence="3">
    <location>
        <begin position="35"/>
        <end position="394"/>
    </location>
</feature>
<feature type="signal peptide" evidence="3">
    <location>
        <begin position="1"/>
        <end position="34"/>
    </location>
</feature>
<reference evidence="5 6" key="1">
    <citation type="submission" date="2020-04" db="EMBL/GenBank/DDBJ databases">
        <title>Novel species.</title>
        <authorList>
            <person name="Teo W.F.A."/>
            <person name="Lipun K."/>
            <person name="Srisuk N."/>
            <person name="Duangmal K."/>
        </authorList>
    </citation>
    <scope>NUCLEOTIDE SEQUENCE [LARGE SCALE GENOMIC DNA]</scope>
    <source>
        <strain evidence="5 6">K13G38</strain>
    </source>
</reference>
<dbReference type="InterPro" id="IPR028081">
    <property type="entry name" value="Leu-bd"/>
</dbReference>
<name>A0ABX1J8N1_9PSEU</name>
<dbReference type="RefSeq" id="WP_168519200.1">
    <property type="nucleotide sequence ID" value="NZ_JAAXLS010000020.1"/>
</dbReference>
<protein>
    <submittedName>
        <fullName evidence="5">Amino acid ABC transporter substrate-binding protein</fullName>
    </submittedName>
</protein>
<keyword evidence="6" id="KW-1185">Reference proteome</keyword>
<dbReference type="InterPro" id="IPR028082">
    <property type="entry name" value="Peripla_BP_I"/>
</dbReference>
<evidence type="ECO:0000313" key="6">
    <source>
        <dbReference type="Proteomes" id="UP000715441"/>
    </source>
</evidence>
<evidence type="ECO:0000313" key="5">
    <source>
        <dbReference type="EMBL" id="NKQ56163.1"/>
    </source>
</evidence>
<dbReference type="SUPFAM" id="SSF53822">
    <property type="entry name" value="Periplasmic binding protein-like I"/>
    <property type="match status" value="1"/>
</dbReference>
<dbReference type="PROSITE" id="PS51257">
    <property type="entry name" value="PROKAR_LIPOPROTEIN"/>
    <property type="match status" value="1"/>
</dbReference>
<comment type="caution">
    <text evidence="5">The sequence shown here is derived from an EMBL/GenBank/DDBJ whole genome shotgun (WGS) entry which is preliminary data.</text>
</comment>
<dbReference type="InterPro" id="IPR051010">
    <property type="entry name" value="BCAA_transport"/>
</dbReference>
<dbReference type="Pfam" id="PF13458">
    <property type="entry name" value="Peripla_BP_6"/>
    <property type="match status" value="1"/>
</dbReference>
<accession>A0ABX1J8N1</accession>
<evidence type="ECO:0000256" key="1">
    <source>
        <dbReference type="ARBA" id="ARBA00010062"/>
    </source>
</evidence>
<feature type="domain" description="Leucine-binding protein" evidence="4">
    <location>
        <begin position="40"/>
        <end position="372"/>
    </location>
</feature>
<dbReference type="CDD" id="cd06268">
    <property type="entry name" value="PBP1_ABC_transporter_LIVBP-like"/>
    <property type="match status" value="1"/>
</dbReference>
<sequence length="394" mass="41104">MPWTSRTARSRLVCAAAMTIAAVVVTACSTGAGADADAQKIEIGTISDLSGPASPIGLAGQEGQKLAEKMVNADPKTYLGSAGRSLHLDYADASNAPTQSVTVARQYVQDGKVVGIIGPLYLAQAQAIAPITTQAKLPVLVPYVAGSNLLTALGDYVFVSSQPDERTVRTAVAAMTSQFPGDKLVGVIYGSDSGGNIQLANFAKQYLIQAGLTPVEFSVPYSSQDYTSAISTLQSKGVQAIYICTGSPAIGAAMQQAERGNYHPHWVGYSTMFDQSVITAGGPQAAGAILTSDYDPTLETPLATAFREQYQATYHKAPNSWAALGFQSVMTTAAAIAAIPGKVTGQALRDAMQNVKATAVVGDGTFTFDQQRNTSQPPKVLAIRHGSFQRVSGS</sequence>
<dbReference type="PANTHER" id="PTHR30483">
    <property type="entry name" value="LEUCINE-SPECIFIC-BINDING PROTEIN"/>
    <property type="match status" value="1"/>
</dbReference>
<evidence type="ECO:0000259" key="4">
    <source>
        <dbReference type="Pfam" id="PF13458"/>
    </source>
</evidence>
<comment type="similarity">
    <text evidence="1">Belongs to the leucine-binding protein family.</text>
</comment>
<evidence type="ECO:0000256" key="2">
    <source>
        <dbReference type="ARBA" id="ARBA00022729"/>
    </source>
</evidence>
<gene>
    <name evidence="5" type="ORF">HFP15_25110</name>
</gene>
<dbReference type="Gene3D" id="3.40.50.2300">
    <property type="match status" value="2"/>
</dbReference>
<evidence type="ECO:0000256" key="3">
    <source>
        <dbReference type="SAM" id="SignalP"/>
    </source>
</evidence>
<organism evidence="5 6">
    <name type="scientific">Amycolatopsis acididurans</name>
    <dbReference type="NCBI Taxonomy" id="2724524"/>
    <lineage>
        <taxon>Bacteria</taxon>
        <taxon>Bacillati</taxon>
        <taxon>Actinomycetota</taxon>
        <taxon>Actinomycetes</taxon>
        <taxon>Pseudonocardiales</taxon>
        <taxon>Pseudonocardiaceae</taxon>
        <taxon>Amycolatopsis</taxon>
    </lineage>
</organism>
<dbReference type="Proteomes" id="UP000715441">
    <property type="component" value="Unassembled WGS sequence"/>
</dbReference>